<comment type="caution">
    <text evidence="2">The sequence shown here is derived from an EMBL/GenBank/DDBJ whole genome shotgun (WGS) entry which is preliminary data.</text>
</comment>
<keyword evidence="3" id="KW-1185">Reference proteome</keyword>
<feature type="transmembrane region" description="Helical" evidence="1">
    <location>
        <begin position="170"/>
        <end position="188"/>
    </location>
</feature>
<keyword evidence="1" id="KW-0812">Transmembrane</keyword>
<dbReference type="RefSeq" id="WP_229953959.1">
    <property type="nucleotide sequence ID" value="NZ_BAAAEM010000002.1"/>
</dbReference>
<reference evidence="3" key="1">
    <citation type="journal article" date="2019" name="Int. J. Syst. Evol. Microbiol.">
        <title>The Global Catalogue of Microorganisms (GCM) 10K type strain sequencing project: providing services to taxonomists for standard genome sequencing and annotation.</title>
        <authorList>
            <consortium name="The Broad Institute Genomics Platform"/>
            <consortium name="The Broad Institute Genome Sequencing Center for Infectious Disease"/>
            <person name="Wu L."/>
            <person name="Ma J."/>
        </authorList>
    </citation>
    <scope>NUCLEOTIDE SEQUENCE [LARGE SCALE GENOMIC DNA]</scope>
    <source>
        <strain evidence="3">JCM 14162</strain>
    </source>
</reference>
<feature type="transmembrane region" description="Helical" evidence="1">
    <location>
        <begin position="279"/>
        <end position="299"/>
    </location>
</feature>
<feature type="transmembrane region" description="Helical" evidence="1">
    <location>
        <begin position="340"/>
        <end position="358"/>
    </location>
</feature>
<evidence type="ECO:0008006" key="4">
    <source>
        <dbReference type="Google" id="ProtNLM"/>
    </source>
</evidence>
<evidence type="ECO:0000256" key="1">
    <source>
        <dbReference type="SAM" id="Phobius"/>
    </source>
</evidence>
<proteinExistence type="predicted"/>
<feature type="transmembrane region" description="Helical" evidence="1">
    <location>
        <begin position="24"/>
        <end position="42"/>
    </location>
</feature>
<feature type="transmembrane region" description="Helical" evidence="1">
    <location>
        <begin position="200"/>
        <end position="229"/>
    </location>
</feature>
<protein>
    <recommendedName>
        <fullName evidence="4">Glycosyltransferase RgtA/B/C/D-like domain-containing protein</fullName>
    </recommendedName>
</protein>
<feature type="transmembrane region" description="Helical" evidence="1">
    <location>
        <begin position="133"/>
        <end position="150"/>
    </location>
</feature>
<organism evidence="2 3">
    <name type="scientific">Parasphingorhabdus litoris</name>
    <dbReference type="NCBI Taxonomy" id="394733"/>
    <lineage>
        <taxon>Bacteria</taxon>
        <taxon>Pseudomonadati</taxon>
        <taxon>Pseudomonadota</taxon>
        <taxon>Alphaproteobacteria</taxon>
        <taxon>Sphingomonadales</taxon>
        <taxon>Sphingomonadaceae</taxon>
        <taxon>Parasphingorhabdus</taxon>
    </lineage>
</organism>
<feature type="transmembrane region" description="Helical" evidence="1">
    <location>
        <begin position="101"/>
        <end position="126"/>
    </location>
</feature>
<accession>A0ABN1A4B4</accession>
<evidence type="ECO:0000313" key="3">
    <source>
        <dbReference type="Proteomes" id="UP001500713"/>
    </source>
</evidence>
<name>A0ABN1A4B4_9SPHN</name>
<dbReference type="EMBL" id="BAAAEM010000002">
    <property type="protein sequence ID" value="GAA0467243.1"/>
    <property type="molecule type" value="Genomic_DNA"/>
</dbReference>
<keyword evidence="1" id="KW-0472">Membrane</keyword>
<feature type="transmembrane region" description="Helical" evidence="1">
    <location>
        <begin position="241"/>
        <end position="258"/>
    </location>
</feature>
<dbReference type="Proteomes" id="UP001500713">
    <property type="component" value="Unassembled WGS sequence"/>
</dbReference>
<gene>
    <name evidence="2" type="ORF">GCM10009096_04990</name>
</gene>
<sequence>MENANTIAPGRLNMSLKSLSSSRAYLLLCLAYFAVMIGYYLFDPFGFEHPGRDTWHHLAVLRELMASPFDPSNPHLPTDEPSRYYTPLNILAAMVGQMFGIVPWALFSFMGAAMCVAFCAVTWLFARRYYKSDWAPAILLTILLFAWGAQRGHAGFHNFATFISSGGYPATQALVLGMLSWFLCLFALEEDRFYRLNLALLAVLTATIVITHQFSAFIMLAGTGSFILFHKAAAMDRKMTLLAALFVGGLLSLIWPYFNPLDVVLSASDPRWESDAKEMTTISYLILMAAPTILGILGFRDAKTGRVRWDILAPVLFFTSAYFLLVALDMSIAHRFPPAIILYLQLALAWATVSSSFFKKTSPAMRGILTTAGIIFIGFSMYIASMPRQMEFVTRASHGRMIPSVDEMQAHLPIGSVSFATKNIVYPLQSTGHRVVSIPRPEPVAPSLFERQAATDKFFDADTSQAERRALIRKWKATHIAFAPPDMTRAIAKELRKFGPSRKFTRNTEIITIQTMEVE</sequence>
<keyword evidence="1" id="KW-1133">Transmembrane helix</keyword>
<feature type="transmembrane region" description="Helical" evidence="1">
    <location>
        <begin position="364"/>
        <end position="385"/>
    </location>
</feature>
<evidence type="ECO:0000313" key="2">
    <source>
        <dbReference type="EMBL" id="GAA0467243.1"/>
    </source>
</evidence>
<feature type="transmembrane region" description="Helical" evidence="1">
    <location>
        <begin position="311"/>
        <end position="328"/>
    </location>
</feature>